<evidence type="ECO:0000256" key="2">
    <source>
        <dbReference type="ARBA" id="ARBA00005417"/>
    </source>
</evidence>
<keyword evidence="6" id="KW-0046">Antibiotic resistance</keyword>
<comment type="caution">
    <text evidence="8">The sequence shown here is derived from an EMBL/GenBank/DDBJ whole genome shotgun (WGS) entry which is preliminary data.</text>
</comment>
<organism evidence="8 9">
    <name type="scientific">Rhodococcus cerastii</name>
    <dbReference type="NCBI Taxonomy" id="908616"/>
    <lineage>
        <taxon>Bacteria</taxon>
        <taxon>Bacillati</taxon>
        <taxon>Actinomycetota</taxon>
        <taxon>Actinomycetes</taxon>
        <taxon>Mycobacteriales</taxon>
        <taxon>Nocardiaceae</taxon>
        <taxon>Rhodococcus</taxon>
    </lineage>
</organism>
<dbReference type="InterPro" id="IPR003593">
    <property type="entry name" value="AAA+_ATPase"/>
</dbReference>
<dbReference type="Proteomes" id="UP001186104">
    <property type="component" value="Unassembled WGS sequence"/>
</dbReference>
<dbReference type="InterPro" id="IPR050763">
    <property type="entry name" value="ABC_transporter_ATP-binding"/>
</dbReference>
<dbReference type="Pfam" id="PF00005">
    <property type="entry name" value="ABC_tran"/>
    <property type="match status" value="1"/>
</dbReference>
<accession>A0ABU4CZ89</accession>
<keyword evidence="5 8" id="KW-0067">ATP-binding</keyword>
<comment type="similarity">
    <text evidence="2">Belongs to the ABC transporter superfamily.</text>
</comment>
<dbReference type="PANTHER" id="PTHR42711:SF5">
    <property type="entry name" value="ABC TRANSPORTER ATP-BINDING PROTEIN NATA"/>
    <property type="match status" value="1"/>
</dbReference>
<keyword evidence="9" id="KW-1185">Reference proteome</keyword>
<dbReference type="GO" id="GO:0005524">
    <property type="term" value="F:ATP binding"/>
    <property type="evidence" value="ECO:0007669"/>
    <property type="project" value="UniProtKB-KW"/>
</dbReference>
<keyword evidence="4" id="KW-0547">Nucleotide-binding</keyword>
<comment type="subcellular location">
    <subcellularLocation>
        <location evidence="1">Cell membrane</location>
        <topology evidence="1">Peripheral membrane protein</topology>
    </subcellularLocation>
</comment>
<feature type="domain" description="ABC transporter" evidence="7">
    <location>
        <begin position="7"/>
        <end position="238"/>
    </location>
</feature>
<reference evidence="8 9" key="1">
    <citation type="submission" date="2023-10" db="EMBL/GenBank/DDBJ databases">
        <title>Development of a sustainable strategy for remediation of hydrocarbon-contaminated territories based on the waste exchange concept.</title>
        <authorList>
            <person name="Krivoruchko A."/>
        </authorList>
    </citation>
    <scope>NUCLEOTIDE SEQUENCE [LARGE SCALE GENOMIC DNA]</scope>
    <source>
        <strain evidence="8 9">IEGM 1327</strain>
    </source>
</reference>
<dbReference type="RefSeq" id="WP_068054783.1">
    <property type="nucleotide sequence ID" value="NZ_JAWLKF010000004.1"/>
</dbReference>
<evidence type="ECO:0000313" key="8">
    <source>
        <dbReference type="EMBL" id="MDV6302781.1"/>
    </source>
</evidence>
<dbReference type="PROSITE" id="PS50893">
    <property type="entry name" value="ABC_TRANSPORTER_2"/>
    <property type="match status" value="1"/>
</dbReference>
<protein>
    <submittedName>
        <fullName evidence="8">ABC transporter ATP-binding protein</fullName>
    </submittedName>
</protein>
<evidence type="ECO:0000256" key="1">
    <source>
        <dbReference type="ARBA" id="ARBA00004202"/>
    </source>
</evidence>
<dbReference type="InterPro" id="IPR003439">
    <property type="entry name" value="ABC_transporter-like_ATP-bd"/>
</dbReference>
<dbReference type="EMBL" id="JAWLKF010000004">
    <property type="protein sequence ID" value="MDV6302781.1"/>
    <property type="molecule type" value="Genomic_DNA"/>
</dbReference>
<dbReference type="Gene3D" id="3.40.50.300">
    <property type="entry name" value="P-loop containing nucleotide triphosphate hydrolases"/>
    <property type="match status" value="1"/>
</dbReference>
<evidence type="ECO:0000313" key="9">
    <source>
        <dbReference type="Proteomes" id="UP001186104"/>
    </source>
</evidence>
<dbReference type="PANTHER" id="PTHR42711">
    <property type="entry name" value="ABC TRANSPORTER ATP-BINDING PROTEIN"/>
    <property type="match status" value="1"/>
</dbReference>
<evidence type="ECO:0000256" key="5">
    <source>
        <dbReference type="ARBA" id="ARBA00022840"/>
    </source>
</evidence>
<dbReference type="SUPFAM" id="SSF52540">
    <property type="entry name" value="P-loop containing nucleoside triphosphate hydrolases"/>
    <property type="match status" value="1"/>
</dbReference>
<name>A0ABU4CZ89_9NOCA</name>
<keyword evidence="3" id="KW-0813">Transport</keyword>
<dbReference type="CDD" id="cd03230">
    <property type="entry name" value="ABC_DR_subfamily_A"/>
    <property type="match status" value="1"/>
</dbReference>
<gene>
    <name evidence="8" type="ORF">R3P93_09460</name>
</gene>
<dbReference type="SMART" id="SM00382">
    <property type="entry name" value="AAA"/>
    <property type="match status" value="1"/>
</dbReference>
<proteinExistence type="inferred from homology"/>
<evidence type="ECO:0000256" key="4">
    <source>
        <dbReference type="ARBA" id="ARBA00022741"/>
    </source>
</evidence>
<evidence type="ECO:0000256" key="6">
    <source>
        <dbReference type="ARBA" id="ARBA00023251"/>
    </source>
</evidence>
<dbReference type="InterPro" id="IPR027417">
    <property type="entry name" value="P-loop_NTPase"/>
</dbReference>
<sequence>MSADVVVKGIAVDFVRDSQPVLDNVNFQIELGQRVGLVGSNGSGKTTIMKLVSGLITPTSGSVMTFGEPAIRMSNKNRRRTSLFLGGDASLYGSLTAEENIRYFAELLGMKRTESTVATKEIMKSLDVDWFAAKKVRDMSRGMRQRVALARSMVHTPHLLLLDEPTTGMDIDGIHLFAELISGKAFDDTSILISGHNPHELVSICDDYWVVWDRKISVSDRHTLDRLPAVPAAEGLRWALTGARHG</sequence>
<evidence type="ECO:0000256" key="3">
    <source>
        <dbReference type="ARBA" id="ARBA00022448"/>
    </source>
</evidence>
<evidence type="ECO:0000259" key="7">
    <source>
        <dbReference type="PROSITE" id="PS50893"/>
    </source>
</evidence>